<dbReference type="Pfam" id="PF00892">
    <property type="entry name" value="EamA"/>
    <property type="match status" value="2"/>
</dbReference>
<feature type="transmembrane region" description="Helical" evidence="6">
    <location>
        <begin position="276"/>
        <end position="293"/>
    </location>
</feature>
<name>H6L1P1_SAPGL</name>
<comment type="similarity">
    <text evidence="2">Belongs to the EamA transporter family.</text>
</comment>
<sequence>MTKADSRKAFIALALVSFFWGTTYLATRIGVQEAHGLFLSSVRQCIAGSSLIAFMWIRGARFPRGKALIQTIIIGLMLLGAGNALMTWALQYVESGFASVVSASGPIFIAIFSHFMIRPLPWSPKLIGGMALGLLGILGVFSNYLDSFEQSPNFALGLLIMFGATLFWALGSIFTAKWKPDTSLLMGAGLQMFSGGLFTALICSFFSWDQLVFGQLSVQFWGSILYLVVFGSFVAYSAYIYVMEHLPPTQAALSAYINPIVAVIAGALILGERLTWLTWLGMFLTIIGVYLVNQCFKTANQKMLEADEEVLQLDKEVV</sequence>
<dbReference type="Proteomes" id="UP000007519">
    <property type="component" value="Chromosome"/>
</dbReference>
<evidence type="ECO:0000256" key="3">
    <source>
        <dbReference type="ARBA" id="ARBA00022692"/>
    </source>
</evidence>
<keyword evidence="9" id="KW-1185">Reference proteome</keyword>
<dbReference type="Gene3D" id="1.10.3730.20">
    <property type="match status" value="1"/>
</dbReference>
<feature type="transmembrane region" description="Helical" evidence="6">
    <location>
        <begin position="68"/>
        <end position="90"/>
    </location>
</feature>
<evidence type="ECO:0000313" key="8">
    <source>
        <dbReference type="EMBL" id="AFC24685.1"/>
    </source>
</evidence>
<evidence type="ECO:0000256" key="6">
    <source>
        <dbReference type="SAM" id="Phobius"/>
    </source>
</evidence>
<dbReference type="GO" id="GO:0016020">
    <property type="term" value="C:membrane"/>
    <property type="evidence" value="ECO:0007669"/>
    <property type="project" value="UniProtKB-SubCell"/>
</dbReference>
<dbReference type="HOGENOM" id="CLU_033863_5_1_10"/>
<dbReference type="eggNOG" id="COG0697">
    <property type="taxonomic scope" value="Bacteria"/>
</dbReference>
<evidence type="ECO:0000313" key="9">
    <source>
        <dbReference type="Proteomes" id="UP000007519"/>
    </source>
</evidence>
<gene>
    <name evidence="8" type="ordered locus">SGRA_1954</name>
</gene>
<feature type="transmembrane region" description="Helical" evidence="6">
    <location>
        <begin position="220"/>
        <end position="241"/>
    </location>
</feature>
<feature type="domain" description="EamA" evidence="7">
    <location>
        <begin position="156"/>
        <end position="293"/>
    </location>
</feature>
<keyword evidence="5 6" id="KW-0472">Membrane</keyword>
<dbReference type="InterPro" id="IPR037185">
    <property type="entry name" value="EmrE-like"/>
</dbReference>
<accession>H6L1P1</accession>
<evidence type="ECO:0000256" key="1">
    <source>
        <dbReference type="ARBA" id="ARBA00004141"/>
    </source>
</evidence>
<feature type="transmembrane region" description="Helical" evidence="6">
    <location>
        <begin position="96"/>
        <end position="117"/>
    </location>
</feature>
<dbReference type="InterPro" id="IPR000620">
    <property type="entry name" value="EamA_dom"/>
</dbReference>
<evidence type="ECO:0000256" key="5">
    <source>
        <dbReference type="ARBA" id="ARBA00023136"/>
    </source>
</evidence>
<evidence type="ECO:0000259" key="7">
    <source>
        <dbReference type="Pfam" id="PF00892"/>
    </source>
</evidence>
<feature type="domain" description="EamA" evidence="7">
    <location>
        <begin position="9"/>
        <end position="141"/>
    </location>
</feature>
<organism evidence="8 9">
    <name type="scientific">Saprospira grandis (strain Lewin)</name>
    <dbReference type="NCBI Taxonomy" id="984262"/>
    <lineage>
        <taxon>Bacteria</taxon>
        <taxon>Pseudomonadati</taxon>
        <taxon>Bacteroidota</taxon>
        <taxon>Saprospiria</taxon>
        <taxon>Saprospirales</taxon>
        <taxon>Saprospiraceae</taxon>
        <taxon>Saprospira</taxon>
    </lineage>
</organism>
<dbReference type="EMBL" id="CP002831">
    <property type="protein sequence ID" value="AFC24685.1"/>
    <property type="molecule type" value="Genomic_DNA"/>
</dbReference>
<dbReference type="SUPFAM" id="SSF103481">
    <property type="entry name" value="Multidrug resistance efflux transporter EmrE"/>
    <property type="match status" value="2"/>
</dbReference>
<evidence type="ECO:0000256" key="4">
    <source>
        <dbReference type="ARBA" id="ARBA00022989"/>
    </source>
</evidence>
<dbReference type="PANTHER" id="PTHR32322:SF2">
    <property type="entry name" value="EAMA DOMAIN-CONTAINING PROTEIN"/>
    <property type="match status" value="1"/>
</dbReference>
<keyword evidence="4 6" id="KW-1133">Transmembrane helix</keyword>
<feature type="transmembrane region" description="Helical" evidence="6">
    <location>
        <begin position="126"/>
        <end position="144"/>
    </location>
</feature>
<feature type="transmembrane region" description="Helical" evidence="6">
    <location>
        <begin position="253"/>
        <end position="270"/>
    </location>
</feature>
<feature type="transmembrane region" description="Helical" evidence="6">
    <location>
        <begin position="188"/>
        <end position="208"/>
    </location>
</feature>
<comment type="subcellular location">
    <subcellularLocation>
        <location evidence="1">Membrane</location>
        <topology evidence="1">Multi-pass membrane protein</topology>
    </subcellularLocation>
</comment>
<reference evidence="8 9" key="1">
    <citation type="journal article" date="2012" name="Stand. Genomic Sci.">
        <title>Complete genome sequencing and analysis of Saprospira grandis str. Lewin, a predatory marine bacterium.</title>
        <authorList>
            <person name="Saw J.H."/>
            <person name="Yuryev A."/>
            <person name="Kanbe M."/>
            <person name="Hou S."/>
            <person name="Young A.G."/>
            <person name="Aizawa S."/>
            <person name="Alam M."/>
        </authorList>
    </citation>
    <scope>NUCLEOTIDE SEQUENCE [LARGE SCALE GENOMIC DNA]</scope>
    <source>
        <strain evidence="8 9">Lewin</strain>
    </source>
</reference>
<protein>
    <recommendedName>
        <fullName evidence="7">EamA domain-containing protein</fullName>
    </recommendedName>
</protein>
<dbReference type="KEGG" id="sgn:SGRA_1954"/>
<dbReference type="InterPro" id="IPR050638">
    <property type="entry name" value="AA-Vitamin_Transporters"/>
</dbReference>
<dbReference type="PANTHER" id="PTHR32322">
    <property type="entry name" value="INNER MEMBRANE TRANSPORTER"/>
    <property type="match status" value="1"/>
</dbReference>
<feature type="transmembrane region" description="Helical" evidence="6">
    <location>
        <begin position="156"/>
        <end position="176"/>
    </location>
</feature>
<proteinExistence type="inferred from homology"/>
<dbReference type="RefSeq" id="WP_015692308.1">
    <property type="nucleotide sequence ID" value="NC_016940.1"/>
</dbReference>
<keyword evidence="3 6" id="KW-0812">Transmembrane</keyword>
<evidence type="ECO:0000256" key="2">
    <source>
        <dbReference type="ARBA" id="ARBA00007362"/>
    </source>
</evidence>
<dbReference type="OrthoDB" id="9812547at2"/>
<dbReference type="AlphaFoldDB" id="H6L1P1"/>